<sequence length="83" mass="9276">MLSGRWRCCWEPLRRGVPRGGGDTGHRGPEQRGWPDREQQQHRGAPGISSRSTGNRGHITGVQRLLLRDFRDFSPASPALFVG</sequence>
<dbReference type="AlphaFoldDB" id="A0AAN7Y7F4"/>
<reference evidence="2 3" key="2">
    <citation type="journal article" date="2023" name="Mol. Biol. Evol.">
        <title>Genomics of Secondarily Temperate Adaptation in the Only Non-Antarctic Icefish.</title>
        <authorList>
            <person name="Rivera-Colon A.G."/>
            <person name="Rayamajhi N."/>
            <person name="Minhas B.F."/>
            <person name="Madrigal G."/>
            <person name="Bilyk K.T."/>
            <person name="Yoon V."/>
            <person name="Hune M."/>
            <person name="Gregory S."/>
            <person name="Cheng C.H.C."/>
            <person name="Catchen J.M."/>
        </authorList>
    </citation>
    <scope>NUCLEOTIDE SEQUENCE [LARGE SCALE GENOMIC DNA]</scope>
    <source>
        <strain evidence="2">JMC-PN-2008</strain>
    </source>
</reference>
<organism evidence="2 3">
    <name type="scientific">Eleginops maclovinus</name>
    <name type="common">Patagonian blennie</name>
    <name type="synonym">Eleginus maclovinus</name>
    <dbReference type="NCBI Taxonomy" id="56733"/>
    <lineage>
        <taxon>Eukaryota</taxon>
        <taxon>Metazoa</taxon>
        <taxon>Chordata</taxon>
        <taxon>Craniata</taxon>
        <taxon>Vertebrata</taxon>
        <taxon>Euteleostomi</taxon>
        <taxon>Actinopterygii</taxon>
        <taxon>Neopterygii</taxon>
        <taxon>Teleostei</taxon>
        <taxon>Neoteleostei</taxon>
        <taxon>Acanthomorphata</taxon>
        <taxon>Eupercaria</taxon>
        <taxon>Perciformes</taxon>
        <taxon>Notothenioidei</taxon>
        <taxon>Eleginopidae</taxon>
        <taxon>Eleginops</taxon>
    </lineage>
</organism>
<name>A0AAN7Y7F4_ELEMC</name>
<protein>
    <submittedName>
        <fullName evidence="2">Uncharacterized protein</fullName>
    </submittedName>
</protein>
<evidence type="ECO:0000256" key="1">
    <source>
        <dbReference type="SAM" id="MobiDB-lite"/>
    </source>
</evidence>
<gene>
    <name evidence="2" type="ORF">PBY51_018448</name>
</gene>
<accession>A0AAN7Y7F4</accession>
<feature type="compositionally biased region" description="Basic and acidic residues" evidence="1">
    <location>
        <begin position="24"/>
        <end position="41"/>
    </location>
</feature>
<evidence type="ECO:0000313" key="3">
    <source>
        <dbReference type="Proteomes" id="UP001346869"/>
    </source>
</evidence>
<evidence type="ECO:0000313" key="2">
    <source>
        <dbReference type="EMBL" id="KAK5873405.1"/>
    </source>
</evidence>
<dbReference type="EMBL" id="JAUZQC010000003">
    <property type="protein sequence ID" value="KAK5873405.1"/>
    <property type="molecule type" value="Genomic_DNA"/>
</dbReference>
<comment type="caution">
    <text evidence="2">The sequence shown here is derived from an EMBL/GenBank/DDBJ whole genome shotgun (WGS) entry which is preliminary data.</text>
</comment>
<feature type="region of interest" description="Disordered" evidence="1">
    <location>
        <begin position="12"/>
        <end position="59"/>
    </location>
</feature>
<proteinExistence type="predicted"/>
<dbReference type="Proteomes" id="UP001346869">
    <property type="component" value="Unassembled WGS sequence"/>
</dbReference>
<reference evidence="2 3" key="1">
    <citation type="journal article" date="2023" name="Genes (Basel)">
        <title>Chromosome-Level Genome Assembly and Circadian Gene Repertoire of the Patagonia Blennie Eleginops maclovinus-The Closest Ancestral Proxy of Antarctic Cryonotothenioids.</title>
        <authorList>
            <person name="Cheng C.C."/>
            <person name="Rivera-Colon A.G."/>
            <person name="Minhas B.F."/>
            <person name="Wilson L."/>
            <person name="Rayamajhi N."/>
            <person name="Vargas-Chacoff L."/>
            <person name="Catchen J.M."/>
        </authorList>
    </citation>
    <scope>NUCLEOTIDE SEQUENCE [LARGE SCALE GENOMIC DNA]</scope>
    <source>
        <strain evidence="2">JMC-PN-2008</strain>
    </source>
</reference>
<keyword evidence="3" id="KW-1185">Reference proteome</keyword>